<dbReference type="EMBL" id="DRGL01000028">
    <property type="protein sequence ID" value="HEA20975.1"/>
    <property type="molecule type" value="Genomic_DNA"/>
</dbReference>
<organism evidence="1">
    <name type="scientific">Pricia antarctica</name>
    <dbReference type="NCBI Taxonomy" id="641691"/>
    <lineage>
        <taxon>Bacteria</taxon>
        <taxon>Pseudomonadati</taxon>
        <taxon>Bacteroidota</taxon>
        <taxon>Flavobacteriia</taxon>
        <taxon>Flavobacteriales</taxon>
        <taxon>Flavobacteriaceae</taxon>
        <taxon>Pricia</taxon>
    </lineage>
</organism>
<dbReference type="Proteomes" id="UP000886191">
    <property type="component" value="Unassembled WGS sequence"/>
</dbReference>
<dbReference type="Gene3D" id="2.102.10.10">
    <property type="entry name" value="Rieske [2Fe-2S] iron-sulphur domain"/>
    <property type="match status" value="1"/>
</dbReference>
<proteinExistence type="predicted"/>
<sequence length="110" mass="12182">MNLNLPLYSPLTNFGNAVFVGNTGSGTRGFFVIQSTIGQYRAFEASCPNHVPNDCSTMVLKGQTVTCSCEDYEYSLFTGQLLNRPDDGNRYYDMLEYRVTNSGNIVVVSN</sequence>
<dbReference type="AlphaFoldDB" id="A0A831QM22"/>
<name>A0A831QM22_9FLAO</name>
<accession>A0A831QM22</accession>
<comment type="caution">
    <text evidence="1">The sequence shown here is derived from an EMBL/GenBank/DDBJ whole genome shotgun (WGS) entry which is preliminary data.</text>
</comment>
<dbReference type="SUPFAM" id="SSF50022">
    <property type="entry name" value="ISP domain"/>
    <property type="match status" value="1"/>
</dbReference>
<evidence type="ECO:0008006" key="2">
    <source>
        <dbReference type="Google" id="ProtNLM"/>
    </source>
</evidence>
<reference evidence="1" key="1">
    <citation type="journal article" date="2020" name="mSystems">
        <title>Genome- and Community-Level Interaction Insights into Carbon Utilization and Element Cycling Functions of Hydrothermarchaeota in Hydrothermal Sediment.</title>
        <authorList>
            <person name="Zhou Z."/>
            <person name="Liu Y."/>
            <person name="Xu W."/>
            <person name="Pan J."/>
            <person name="Luo Z.H."/>
            <person name="Li M."/>
        </authorList>
    </citation>
    <scope>NUCLEOTIDE SEQUENCE [LARGE SCALE GENOMIC DNA]</scope>
    <source>
        <strain evidence="1">HyVt-345</strain>
    </source>
</reference>
<dbReference type="InterPro" id="IPR036922">
    <property type="entry name" value="Rieske_2Fe-2S_sf"/>
</dbReference>
<protein>
    <recommendedName>
        <fullName evidence="2">Ferredoxin subunit of nitrite reductase or a ring-hydroxylating dioxygenase</fullName>
    </recommendedName>
</protein>
<dbReference type="GO" id="GO:0051537">
    <property type="term" value="F:2 iron, 2 sulfur cluster binding"/>
    <property type="evidence" value="ECO:0007669"/>
    <property type="project" value="InterPro"/>
</dbReference>
<evidence type="ECO:0000313" key="1">
    <source>
        <dbReference type="EMBL" id="HEA20975.1"/>
    </source>
</evidence>
<gene>
    <name evidence="1" type="ORF">ENH87_08650</name>
</gene>